<protein>
    <recommendedName>
        <fullName evidence="3">Elongator complex protein 6</fullName>
    </recommendedName>
</protein>
<dbReference type="Pfam" id="PF09807">
    <property type="entry name" value="ELP6"/>
    <property type="match status" value="1"/>
</dbReference>
<evidence type="ECO:0000313" key="4">
    <source>
        <dbReference type="EMBL" id="KAI6651728.1"/>
    </source>
</evidence>
<dbReference type="Gene3D" id="3.40.50.300">
    <property type="entry name" value="P-loop containing nucleotide triphosphate hydrolases"/>
    <property type="match status" value="1"/>
</dbReference>
<keyword evidence="5" id="KW-1185">Reference proteome</keyword>
<dbReference type="PANTHER" id="PTHR16184">
    <property type="entry name" value="ELONGATOR COMPLEX PROTEIN 6"/>
    <property type="match status" value="1"/>
</dbReference>
<proteinExistence type="inferred from homology"/>
<evidence type="ECO:0000313" key="5">
    <source>
        <dbReference type="Proteomes" id="UP001165289"/>
    </source>
</evidence>
<dbReference type="CDD" id="cd19495">
    <property type="entry name" value="Elp6"/>
    <property type="match status" value="1"/>
</dbReference>
<organism evidence="4 5">
    <name type="scientific">Oopsacas minuta</name>
    <dbReference type="NCBI Taxonomy" id="111878"/>
    <lineage>
        <taxon>Eukaryota</taxon>
        <taxon>Metazoa</taxon>
        <taxon>Porifera</taxon>
        <taxon>Hexactinellida</taxon>
        <taxon>Hexasterophora</taxon>
        <taxon>Lyssacinosida</taxon>
        <taxon>Leucopsacidae</taxon>
        <taxon>Oopsacas</taxon>
    </lineage>
</organism>
<evidence type="ECO:0000256" key="1">
    <source>
        <dbReference type="ARBA" id="ARBA00005043"/>
    </source>
</evidence>
<dbReference type="InterPro" id="IPR018627">
    <property type="entry name" value="ELP6"/>
</dbReference>
<comment type="caution">
    <text evidence="4">The sequence shown here is derived from an EMBL/GenBank/DDBJ whole genome shotgun (WGS) entry which is preliminary data.</text>
</comment>
<reference evidence="4 5" key="1">
    <citation type="journal article" date="2023" name="BMC Biol.">
        <title>The compact genome of the sponge Oopsacas minuta (Hexactinellida) is lacking key metazoan core genes.</title>
        <authorList>
            <person name="Santini S."/>
            <person name="Schenkelaars Q."/>
            <person name="Jourda C."/>
            <person name="Duchesne M."/>
            <person name="Belahbib H."/>
            <person name="Rocher C."/>
            <person name="Selva M."/>
            <person name="Riesgo A."/>
            <person name="Vervoort M."/>
            <person name="Leys S.P."/>
            <person name="Kodjabachian L."/>
            <person name="Le Bivic A."/>
            <person name="Borchiellini C."/>
            <person name="Claverie J.M."/>
            <person name="Renard E."/>
        </authorList>
    </citation>
    <scope>NUCLEOTIDE SEQUENCE [LARGE SCALE GENOMIC DNA]</scope>
    <source>
        <strain evidence="4">SPO-2</strain>
    </source>
</reference>
<dbReference type="GO" id="GO:0002098">
    <property type="term" value="P:tRNA wobble uridine modification"/>
    <property type="evidence" value="ECO:0007669"/>
    <property type="project" value="InterPro"/>
</dbReference>
<dbReference type="Proteomes" id="UP001165289">
    <property type="component" value="Unassembled WGS sequence"/>
</dbReference>
<gene>
    <name evidence="4" type="ORF">LOD99_4976</name>
</gene>
<accession>A0AAV7JSK6</accession>
<comment type="pathway">
    <text evidence="1">tRNA modification; 5-methoxycarbonylmethyl-2-thiouridine-tRNA biosynthesis.</text>
</comment>
<dbReference type="GO" id="GO:0033588">
    <property type="term" value="C:elongator holoenzyme complex"/>
    <property type="evidence" value="ECO:0007669"/>
    <property type="project" value="InterPro"/>
</dbReference>
<dbReference type="EMBL" id="JAKMXF010000302">
    <property type="protein sequence ID" value="KAI6651728.1"/>
    <property type="molecule type" value="Genomic_DNA"/>
</dbReference>
<dbReference type="PANTHER" id="PTHR16184:SF6">
    <property type="entry name" value="ELONGATOR COMPLEX PROTEIN 6"/>
    <property type="match status" value="1"/>
</dbReference>
<evidence type="ECO:0000256" key="3">
    <source>
        <dbReference type="ARBA" id="ARBA00020263"/>
    </source>
</evidence>
<evidence type="ECO:0000256" key="2">
    <source>
        <dbReference type="ARBA" id="ARBA00008837"/>
    </source>
</evidence>
<comment type="similarity">
    <text evidence="2">Belongs to the ELP6 family.</text>
</comment>
<sequence>MSISRTIEELYSSLLFQDKGYITSNKLVLLESPYCFSIDAGFLIHHLTAFYLKSNHKVVLVSFLNCFQHYNTIGLKLGINLASSRIEGNLTFIDCISQNKEDSTVCPLTNEANECSLSNISNCLQKLINKHQDSHHNIPLTILIDDLSSTVLLGISQIQVLDLIFSVRALLQAKLSIESSLCVLATSNGDFESTEGRLVNHLSNESDIILTVEGLPSGFSKEVHGKLIARSKRPSPVIVCYREDWHFKLEDRGVKLFPIGTASGIL</sequence>
<dbReference type="InterPro" id="IPR027417">
    <property type="entry name" value="P-loop_NTPase"/>
</dbReference>
<dbReference type="AlphaFoldDB" id="A0AAV7JSK6"/>
<name>A0AAV7JSK6_9METZ</name>